<proteinExistence type="predicted"/>
<protein>
    <submittedName>
        <fullName evidence="11">Response regulator transcription factor</fullName>
    </submittedName>
</protein>
<dbReference type="Gene3D" id="1.10.10.10">
    <property type="entry name" value="Winged helix-like DNA-binding domain superfamily/Winged helix DNA-binding domain"/>
    <property type="match status" value="1"/>
</dbReference>
<keyword evidence="2" id="KW-0902">Two-component regulatory system</keyword>
<dbReference type="SUPFAM" id="SSF52172">
    <property type="entry name" value="CheY-like"/>
    <property type="match status" value="1"/>
</dbReference>
<dbReference type="Pfam" id="PF00072">
    <property type="entry name" value="Response_reg"/>
    <property type="match status" value="1"/>
</dbReference>
<dbReference type="Proteomes" id="UP001165962">
    <property type="component" value="Unassembled WGS sequence"/>
</dbReference>
<keyword evidence="1 6" id="KW-0597">Phosphoprotein</keyword>
<gene>
    <name evidence="11" type="ORF">G9U52_32915</name>
</gene>
<organism evidence="11 12">
    <name type="scientific">Paenibacillus agricola</name>
    <dbReference type="NCBI Taxonomy" id="2716264"/>
    <lineage>
        <taxon>Bacteria</taxon>
        <taxon>Bacillati</taxon>
        <taxon>Bacillota</taxon>
        <taxon>Bacilli</taxon>
        <taxon>Bacillales</taxon>
        <taxon>Paenibacillaceae</taxon>
        <taxon>Paenibacillus</taxon>
    </lineage>
</organism>
<dbReference type="PROSITE" id="PS51755">
    <property type="entry name" value="OMPR_PHOB"/>
    <property type="match status" value="1"/>
</dbReference>
<dbReference type="Gene3D" id="6.10.250.690">
    <property type="match status" value="1"/>
</dbReference>
<sequence length="257" mass="28813">MVKILVADDEDNITDVCARYLQREGFEVVCAKDGEEALYVWEQEAPDFIVLDLMMPRKTGWQVCEEIRNSSDVPILMLTARGEEMDRLMGLTMGADDYMTKPFSPRELVLRVKAILRRLRPSQSQGTTSPSKGSGQNGTAGLSVAEAGTKAGSTITRMGLQIDSLRRTVHVGGKEAGLTVKEFELLWLFANHPDQVFSRNQLLNTIWDTDYYGDTTTVTVHIRRLREKIEQNPSTPKLIKTVWGIGYKLDGKGSEQE</sequence>
<feature type="region of interest" description="Disordered" evidence="8">
    <location>
        <begin position="120"/>
        <end position="141"/>
    </location>
</feature>
<dbReference type="CDD" id="cd00383">
    <property type="entry name" value="trans_reg_C"/>
    <property type="match status" value="1"/>
</dbReference>
<feature type="modified residue" description="4-aspartylphosphate" evidence="6">
    <location>
        <position position="52"/>
    </location>
</feature>
<keyword evidence="4 7" id="KW-0238">DNA-binding</keyword>
<dbReference type="SUPFAM" id="SSF46894">
    <property type="entry name" value="C-terminal effector domain of the bipartite response regulators"/>
    <property type="match status" value="1"/>
</dbReference>
<reference evidence="11" key="1">
    <citation type="submission" date="2020-03" db="EMBL/GenBank/DDBJ databases">
        <title>Draft sequencing of Paenibacilllus sp. S3N08.</title>
        <authorList>
            <person name="Kim D.-U."/>
        </authorList>
    </citation>
    <scope>NUCLEOTIDE SEQUENCE</scope>
    <source>
        <strain evidence="11">S3N08</strain>
    </source>
</reference>
<keyword evidence="5" id="KW-0804">Transcription</keyword>
<name>A0ABX0JKV9_9BACL</name>
<dbReference type="InterPro" id="IPR036388">
    <property type="entry name" value="WH-like_DNA-bd_sf"/>
</dbReference>
<evidence type="ECO:0000313" key="11">
    <source>
        <dbReference type="EMBL" id="NHN34590.1"/>
    </source>
</evidence>
<evidence type="ECO:0000313" key="12">
    <source>
        <dbReference type="Proteomes" id="UP001165962"/>
    </source>
</evidence>
<dbReference type="PANTHER" id="PTHR48111">
    <property type="entry name" value="REGULATOR OF RPOS"/>
    <property type="match status" value="1"/>
</dbReference>
<dbReference type="SMART" id="SM00448">
    <property type="entry name" value="REC"/>
    <property type="match status" value="1"/>
</dbReference>
<accession>A0ABX0JKV9</accession>
<dbReference type="InterPro" id="IPR016032">
    <property type="entry name" value="Sig_transdc_resp-reg_C-effctor"/>
</dbReference>
<dbReference type="EMBL" id="JAAOIW010000020">
    <property type="protein sequence ID" value="NHN34590.1"/>
    <property type="molecule type" value="Genomic_DNA"/>
</dbReference>
<dbReference type="Pfam" id="PF00486">
    <property type="entry name" value="Trans_reg_C"/>
    <property type="match status" value="1"/>
</dbReference>
<evidence type="ECO:0000259" key="10">
    <source>
        <dbReference type="PROSITE" id="PS51755"/>
    </source>
</evidence>
<evidence type="ECO:0000256" key="2">
    <source>
        <dbReference type="ARBA" id="ARBA00023012"/>
    </source>
</evidence>
<dbReference type="PANTHER" id="PTHR48111:SF40">
    <property type="entry name" value="PHOSPHATE REGULON TRANSCRIPTIONAL REGULATORY PROTEIN PHOB"/>
    <property type="match status" value="1"/>
</dbReference>
<feature type="DNA-binding region" description="OmpR/PhoB-type" evidence="7">
    <location>
        <begin position="152"/>
        <end position="251"/>
    </location>
</feature>
<dbReference type="InterPro" id="IPR011006">
    <property type="entry name" value="CheY-like_superfamily"/>
</dbReference>
<dbReference type="PROSITE" id="PS50110">
    <property type="entry name" value="RESPONSE_REGULATORY"/>
    <property type="match status" value="1"/>
</dbReference>
<evidence type="ECO:0000256" key="5">
    <source>
        <dbReference type="ARBA" id="ARBA00023163"/>
    </source>
</evidence>
<evidence type="ECO:0000256" key="7">
    <source>
        <dbReference type="PROSITE-ProRule" id="PRU01091"/>
    </source>
</evidence>
<dbReference type="SMART" id="SM00862">
    <property type="entry name" value="Trans_reg_C"/>
    <property type="match status" value="1"/>
</dbReference>
<dbReference type="InterPro" id="IPR001867">
    <property type="entry name" value="OmpR/PhoB-type_DNA-bd"/>
</dbReference>
<evidence type="ECO:0000256" key="3">
    <source>
        <dbReference type="ARBA" id="ARBA00023015"/>
    </source>
</evidence>
<dbReference type="InterPro" id="IPR039420">
    <property type="entry name" value="WalR-like"/>
</dbReference>
<evidence type="ECO:0000256" key="8">
    <source>
        <dbReference type="SAM" id="MobiDB-lite"/>
    </source>
</evidence>
<dbReference type="Gene3D" id="3.40.50.2300">
    <property type="match status" value="1"/>
</dbReference>
<feature type="domain" description="Response regulatory" evidence="9">
    <location>
        <begin position="3"/>
        <end position="116"/>
    </location>
</feature>
<feature type="compositionally biased region" description="Polar residues" evidence="8">
    <location>
        <begin position="121"/>
        <end position="140"/>
    </location>
</feature>
<keyword evidence="3" id="KW-0805">Transcription regulation</keyword>
<evidence type="ECO:0000256" key="4">
    <source>
        <dbReference type="ARBA" id="ARBA00023125"/>
    </source>
</evidence>
<evidence type="ECO:0000256" key="6">
    <source>
        <dbReference type="PROSITE-ProRule" id="PRU00169"/>
    </source>
</evidence>
<feature type="domain" description="OmpR/PhoB-type" evidence="10">
    <location>
        <begin position="152"/>
        <end position="251"/>
    </location>
</feature>
<dbReference type="InterPro" id="IPR001789">
    <property type="entry name" value="Sig_transdc_resp-reg_receiver"/>
</dbReference>
<evidence type="ECO:0000256" key="1">
    <source>
        <dbReference type="ARBA" id="ARBA00022553"/>
    </source>
</evidence>
<dbReference type="RefSeq" id="WP_166155746.1">
    <property type="nucleotide sequence ID" value="NZ_JAAOIW010000020.1"/>
</dbReference>
<comment type="caution">
    <text evidence="11">The sequence shown here is derived from an EMBL/GenBank/DDBJ whole genome shotgun (WGS) entry which is preliminary data.</text>
</comment>
<evidence type="ECO:0000259" key="9">
    <source>
        <dbReference type="PROSITE" id="PS50110"/>
    </source>
</evidence>
<keyword evidence="12" id="KW-1185">Reference proteome</keyword>